<feature type="signal peptide" evidence="3">
    <location>
        <begin position="1"/>
        <end position="22"/>
    </location>
</feature>
<evidence type="ECO:0000313" key="5">
    <source>
        <dbReference type="EMBL" id="QQP90422.1"/>
    </source>
</evidence>
<sequence>MQAIRRTLIIIGLCFSSIPAYAATPDRTVLALETLANSGSTRAQFELGRRFENGIGVALDHGRAFSLYCQAAAKGHPIAAYRLGQLYLAGRGAPRDQAMAAAWIRRAIELGHMEARELTPQVAGVKQVQAPGCYVPGVRGAGHLPAPAKIEKMVRSMAPGYGLDPDFVLAIMQIESGYRADAVSPRNAQGLMQLIPDTAERFGVKDPFDPKENIQGGMRYLRWLMAYFRGDVALVAAAYNAGEGAVERYRGIPPYRETEAYVKRLSGVYPRKRHPYEPSIAKASGVFATSEVAELD</sequence>
<dbReference type="Gene3D" id="1.10.530.10">
    <property type="match status" value="1"/>
</dbReference>
<dbReference type="Proteomes" id="UP000595197">
    <property type="component" value="Chromosome"/>
</dbReference>
<dbReference type="CDD" id="cd00254">
    <property type="entry name" value="LT-like"/>
    <property type="match status" value="1"/>
</dbReference>
<proteinExistence type="inferred from homology"/>
<dbReference type="InterPro" id="IPR006597">
    <property type="entry name" value="Sel1-like"/>
</dbReference>
<dbReference type="PANTHER" id="PTHR37423">
    <property type="entry name" value="SOLUBLE LYTIC MUREIN TRANSGLYCOSYLASE-RELATED"/>
    <property type="match status" value="1"/>
</dbReference>
<evidence type="ECO:0000313" key="6">
    <source>
        <dbReference type="Proteomes" id="UP000595197"/>
    </source>
</evidence>
<name>A0ABX7BDB7_9PROT</name>
<dbReference type="Pfam" id="PF08238">
    <property type="entry name" value="Sel1"/>
    <property type="match status" value="2"/>
</dbReference>
<keyword evidence="6" id="KW-1185">Reference proteome</keyword>
<evidence type="ECO:0000256" key="1">
    <source>
        <dbReference type="ARBA" id="ARBA00007734"/>
    </source>
</evidence>
<feature type="domain" description="Transglycosylase SLT" evidence="4">
    <location>
        <begin position="157"/>
        <end position="257"/>
    </location>
</feature>
<dbReference type="PANTHER" id="PTHR37423:SF2">
    <property type="entry name" value="MEMBRANE-BOUND LYTIC MUREIN TRANSGLYCOSYLASE C"/>
    <property type="match status" value="1"/>
</dbReference>
<evidence type="ECO:0000256" key="3">
    <source>
        <dbReference type="SAM" id="SignalP"/>
    </source>
</evidence>
<comment type="similarity">
    <text evidence="1">Belongs to the transglycosylase Slt family.</text>
</comment>
<dbReference type="Pfam" id="PF01464">
    <property type="entry name" value="SLT"/>
    <property type="match status" value="1"/>
</dbReference>
<comment type="similarity">
    <text evidence="2">Belongs to the virb1 family.</text>
</comment>
<dbReference type="InterPro" id="IPR000189">
    <property type="entry name" value="Transglyc_AS"/>
</dbReference>
<dbReference type="SUPFAM" id="SSF53955">
    <property type="entry name" value="Lysozyme-like"/>
    <property type="match status" value="1"/>
</dbReference>
<evidence type="ECO:0000256" key="2">
    <source>
        <dbReference type="ARBA" id="ARBA00009387"/>
    </source>
</evidence>
<dbReference type="SMART" id="SM00671">
    <property type="entry name" value="SEL1"/>
    <property type="match status" value="2"/>
</dbReference>
<dbReference type="InterPro" id="IPR023346">
    <property type="entry name" value="Lysozyme-like_dom_sf"/>
</dbReference>
<dbReference type="InterPro" id="IPR011990">
    <property type="entry name" value="TPR-like_helical_dom_sf"/>
</dbReference>
<dbReference type="SUPFAM" id="SSF81901">
    <property type="entry name" value="HCP-like"/>
    <property type="match status" value="1"/>
</dbReference>
<reference evidence="5" key="1">
    <citation type="submission" date="2021-02" db="EMBL/GenBank/DDBJ databases">
        <title>Skermanella TT6 skin isolate.</title>
        <authorList>
            <person name="Lee K."/>
            <person name="Ganzorig M."/>
        </authorList>
    </citation>
    <scope>NUCLEOTIDE SEQUENCE</scope>
    <source>
        <strain evidence="5">TT6</strain>
    </source>
</reference>
<dbReference type="EMBL" id="CP067420">
    <property type="protein sequence ID" value="QQP90422.1"/>
    <property type="molecule type" value="Genomic_DNA"/>
</dbReference>
<protein>
    <submittedName>
        <fullName evidence="5">Transglycosylase SLT domain-containing protein</fullName>
    </submittedName>
</protein>
<dbReference type="Gene3D" id="1.25.40.10">
    <property type="entry name" value="Tetratricopeptide repeat domain"/>
    <property type="match status" value="1"/>
</dbReference>
<dbReference type="InterPro" id="IPR008258">
    <property type="entry name" value="Transglycosylase_SLT_dom_1"/>
</dbReference>
<accession>A0ABX7BDB7</accession>
<evidence type="ECO:0000259" key="4">
    <source>
        <dbReference type="Pfam" id="PF01464"/>
    </source>
</evidence>
<feature type="chain" id="PRO_5045462516" evidence="3">
    <location>
        <begin position="23"/>
        <end position="296"/>
    </location>
</feature>
<organism evidence="5 6">
    <name type="scientific">Skermanella cutis</name>
    <dbReference type="NCBI Taxonomy" id="2775420"/>
    <lineage>
        <taxon>Bacteria</taxon>
        <taxon>Pseudomonadati</taxon>
        <taxon>Pseudomonadota</taxon>
        <taxon>Alphaproteobacteria</taxon>
        <taxon>Rhodospirillales</taxon>
        <taxon>Azospirillaceae</taxon>
        <taxon>Skermanella</taxon>
    </lineage>
</organism>
<gene>
    <name evidence="5" type="ORF">IGS68_03950</name>
</gene>
<keyword evidence="3" id="KW-0732">Signal</keyword>
<dbReference type="PROSITE" id="PS00922">
    <property type="entry name" value="TRANSGLYCOSYLASE"/>
    <property type="match status" value="1"/>
</dbReference>